<evidence type="ECO:0000313" key="3">
    <source>
        <dbReference type="Proteomes" id="UP000478546"/>
    </source>
</evidence>
<comment type="caution">
    <text evidence="2">The sequence shown here is derived from an EMBL/GenBank/DDBJ whole genome shotgun (WGS) entry which is preliminary data.</text>
</comment>
<accession>A0A6B2H2Z2</accession>
<dbReference type="GO" id="GO:0016788">
    <property type="term" value="F:hydrolase activity, acting on ester bonds"/>
    <property type="evidence" value="ECO:0007669"/>
    <property type="project" value="InterPro"/>
</dbReference>
<dbReference type="Gene3D" id="3.40.50.1110">
    <property type="entry name" value="SGNH hydrolase"/>
    <property type="match status" value="2"/>
</dbReference>
<dbReference type="Proteomes" id="UP000478546">
    <property type="component" value="Unassembled WGS sequence"/>
</dbReference>
<organism evidence="2 3">
    <name type="scientific">Pontibacter fetidus</name>
    <dbReference type="NCBI Taxonomy" id="2700082"/>
    <lineage>
        <taxon>Bacteria</taxon>
        <taxon>Pseudomonadati</taxon>
        <taxon>Bacteroidota</taxon>
        <taxon>Cytophagia</taxon>
        <taxon>Cytophagales</taxon>
        <taxon>Hymenobacteraceae</taxon>
        <taxon>Pontibacter</taxon>
    </lineage>
</organism>
<sequence>MKKNFIYRSGMLALFAGVLTLTSCDPEIDTPNPTAGEADFTTYVALGNSLTAGFTDGALYLEGQQSSYPSILAQQFATVGGSQTFKQPLMPAGVSVGSPVITSTGAQVPQKRVLKIVQDCNGVAGLSPVEAGERAPYPNAFLASAPTVQGPYNNMGVPGAKSFHLLAPGYGNPAGLADGTANPFFVRFASSATTSVLADAMAQNPTFFTLWIGNNDVLGYALAGGTPAVGEKDYPTGQQQFAGYINMLVTQLTSKGAKGAIGNIPNVSKIPYFTTIPYNGLNLTAEQATQLTAAYASKGLTHITFQAGANAFVVLEDGMPRKIKSTELILLPASDLLKCQQGGSAVPLDDKYVLSEAELAIINEHTNSYNAAIQAAATAKGLAYADFNSYLNRVATGFSLNGITYSSTFVTGNIFSLDGIHFTQRGAALAANEFIDAINKTYKARIPKVDETQYTTVVFP</sequence>
<dbReference type="EMBL" id="JAAEAA010000003">
    <property type="protein sequence ID" value="NDK54986.1"/>
    <property type="molecule type" value="Genomic_DNA"/>
</dbReference>
<keyword evidence="1" id="KW-0732">Signal</keyword>
<protein>
    <recommendedName>
        <fullName evidence="4">G-D-S-L family lipolytic protein</fullName>
    </recommendedName>
</protein>
<gene>
    <name evidence="2" type="ORF">GWO68_03555</name>
</gene>
<dbReference type="InterPro" id="IPR001087">
    <property type="entry name" value="GDSL"/>
</dbReference>
<keyword evidence="3" id="KW-1185">Reference proteome</keyword>
<evidence type="ECO:0008006" key="4">
    <source>
        <dbReference type="Google" id="ProtNLM"/>
    </source>
</evidence>
<dbReference type="InterPro" id="IPR036514">
    <property type="entry name" value="SGNH_hydro_sf"/>
</dbReference>
<evidence type="ECO:0000313" key="2">
    <source>
        <dbReference type="EMBL" id="NDK54986.1"/>
    </source>
</evidence>
<dbReference type="AlphaFoldDB" id="A0A6B2H2Z2"/>
<dbReference type="SUPFAM" id="SSF52266">
    <property type="entry name" value="SGNH hydrolase"/>
    <property type="match status" value="1"/>
</dbReference>
<name>A0A6B2H2Z2_9BACT</name>
<dbReference type="PROSITE" id="PS51257">
    <property type="entry name" value="PROKAR_LIPOPROTEIN"/>
    <property type="match status" value="1"/>
</dbReference>
<feature type="signal peptide" evidence="1">
    <location>
        <begin position="1"/>
        <end position="23"/>
    </location>
</feature>
<dbReference type="RefSeq" id="WP_162345031.1">
    <property type="nucleotide sequence ID" value="NZ_JAAEAA010000003.1"/>
</dbReference>
<dbReference type="Pfam" id="PF00657">
    <property type="entry name" value="Lipase_GDSL"/>
    <property type="match status" value="1"/>
</dbReference>
<reference evidence="2 3" key="1">
    <citation type="submission" date="2020-01" db="EMBL/GenBank/DDBJ databases">
        <authorList>
            <person name="Kim M.K."/>
        </authorList>
    </citation>
    <scope>NUCLEOTIDE SEQUENCE [LARGE SCALE GENOMIC DNA]</scope>
    <source>
        <strain evidence="2 3">BT213</strain>
    </source>
</reference>
<proteinExistence type="predicted"/>
<feature type="chain" id="PRO_5025373408" description="G-D-S-L family lipolytic protein" evidence="1">
    <location>
        <begin position="24"/>
        <end position="460"/>
    </location>
</feature>
<evidence type="ECO:0000256" key="1">
    <source>
        <dbReference type="SAM" id="SignalP"/>
    </source>
</evidence>